<dbReference type="Proteomes" id="UP000250561">
    <property type="component" value="Unassembled WGS sequence"/>
</dbReference>
<sequence length="48" mass="5938">MELTTRTLPARKHIALVAHDHCKQMLMSWVERINRYWNTRTVCNRHYR</sequence>
<dbReference type="EC" id="4.2.3.3" evidence="1"/>
<keyword evidence="1" id="KW-0456">Lyase</keyword>
<evidence type="ECO:0000313" key="1">
    <source>
        <dbReference type="EMBL" id="SPW39764.1"/>
    </source>
</evidence>
<dbReference type="AlphaFoldDB" id="A0A2X1JB37"/>
<dbReference type="InterPro" id="IPR036914">
    <property type="entry name" value="MGS-like_dom_sf"/>
</dbReference>
<protein>
    <submittedName>
        <fullName evidence="1">Methylglyoxal synthase</fullName>
        <ecNumber evidence="1">4.2.3.3</ecNumber>
    </submittedName>
</protein>
<organism evidence="1 2">
    <name type="scientific">Escherichia coli</name>
    <dbReference type="NCBI Taxonomy" id="562"/>
    <lineage>
        <taxon>Bacteria</taxon>
        <taxon>Pseudomonadati</taxon>
        <taxon>Pseudomonadota</taxon>
        <taxon>Gammaproteobacteria</taxon>
        <taxon>Enterobacterales</taxon>
        <taxon>Enterobacteriaceae</taxon>
        <taxon>Escherichia</taxon>
    </lineage>
</organism>
<proteinExistence type="predicted"/>
<dbReference type="EMBL" id="UARS01000004">
    <property type="protein sequence ID" value="SPW39764.1"/>
    <property type="molecule type" value="Genomic_DNA"/>
</dbReference>
<dbReference type="GO" id="GO:0008929">
    <property type="term" value="F:methylglyoxal synthase activity"/>
    <property type="evidence" value="ECO:0007669"/>
    <property type="project" value="UniProtKB-EC"/>
</dbReference>
<gene>
    <name evidence="1" type="primary">mgsA_1</name>
    <name evidence="1" type="ORF">NCTC11126_01098</name>
</gene>
<evidence type="ECO:0000313" key="2">
    <source>
        <dbReference type="Proteomes" id="UP000250561"/>
    </source>
</evidence>
<name>A0A2X1JB37_ECOLX</name>
<reference evidence="1 2" key="1">
    <citation type="submission" date="2018-06" db="EMBL/GenBank/DDBJ databases">
        <authorList>
            <consortium name="Pathogen Informatics"/>
            <person name="Doyle S."/>
        </authorList>
    </citation>
    <scope>NUCLEOTIDE SEQUENCE [LARGE SCALE GENOMIC DNA]</scope>
    <source>
        <strain evidence="1 2">NCTC11126</strain>
    </source>
</reference>
<dbReference type="Gene3D" id="3.40.50.1380">
    <property type="entry name" value="Methylglyoxal synthase-like domain"/>
    <property type="match status" value="1"/>
</dbReference>
<dbReference type="SUPFAM" id="SSF52335">
    <property type="entry name" value="Methylglyoxal synthase-like"/>
    <property type="match status" value="1"/>
</dbReference>
<accession>A0A2X1JB37</accession>